<evidence type="ECO:0000313" key="1">
    <source>
        <dbReference type="EMBL" id="MBP1989161.1"/>
    </source>
</evidence>
<dbReference type="Proteomes" id="UP001519287">
    <property type="component" value="Unassembled WGS sequence"/>
</dbReference>
<sequence length="337" mass="38315">MNHKRSVGLTSTEVAALWSTYMSESMTVCLTKVLLTNTDDQEVKALLSESLTESEGFVKEITRLFTQEEFPIPRGYTDEDINLSAPPLFFNLFPLSYAYGLSRLGMVSYGLLTSSVAREDLRAFFSKCLTSSLKLYNQCVELMLSKGIYDRPAYIPYPEHIEFLKKKETFISKWFEPQRSLNVLELSDMFFNIERNYFGVILLTGFIQVVKDNEIKQYLLKGKKLAEKQIEFMNKTLSEEDLLGNIMVNTAVTASTVSPFSDRLILGLISLTNTQGILYTGHAISMASRVDLAAEYMQILLEILQNGKQGMEMLIERQWMEEPPHAPDRKALANAIK</sequence>
<dbReference type="EMBL" id="JAGGLB010000002">
    <property type="protein sequence ID" value="MBP1989161.1"/>
    <property type="molecule type" value="Genomic_DNA"/>
</dbReference>
<keyword evidence="1" id="KW-0167">Capsid protein</keyword>
<dbReference type="InterPro" id="IPR021617">
    <property type="entry name" value="DUF3231"/>
</dbReference>
<dbReference type="InterPro" id="IPR012347">
    <property type="entry name" value="Ferritin-like"/>
</dbReference>
<dbReference type="RefSeq" id="WP_209969995.1">
    <property type="nucleotide sequence ID" value="NZ_JAGGLB010000002.1"/>
</dbReference>
<accession>A0ABS4IQ62</accession>
<dbReference type="Gene3D" id="1.20.1260.10">
    <property type="match status" value="2"/>
</dbReference>
<reference evidence="1 2" key="1">
    <citation type="submission" date="2021-03" db="EMBL/GenBank/DDBJ databases">
        <title>Genomic Encyclopedia of Type Strains, Phase IV (KMG-IV): sequencing the most valuable type-strain genomes for metagenomic binning, comparative biology and taxonomic classification.</title>
        <authorList>
            <person name="Goeker M."/>
        </authorList>
    </citation>
    <scope>NUCLEOTIDE SEQUENCE [LARGE SCALE GENOMIC DNA]</scope>
    <source>
        <strain evidence="1 2">DSM 26048</strain>
    </source>
</reference>
<evidence type="ECO:0000313" key="2">
    <source>
        <dbReference type="Proteomes" id="UP001519287"/>
    </source>
</evidence>
<name>A0ABS4IQ62_9BACL</name>
<keyword evidence="1" id="KW-0946">Virion</keyword>
<organism evidence="1 2">
    <name type="scientific">Paenibacillus eucommiae</name>
    <dbReference type="NCBI Taxonomy" id="1355755"/>
    <lineage>
        <taxon>Bacteria</taxon>
        <taxon>Bacillati</taxon>
        <taxon>Bacillota</taxon>
        <taxon>Bacilli</taxon>
        <taxon>Bacillales</taxon>
        <taxon>Paenibacillaceae</taxon>
        <taxon>Paenibacillus</taxon>
    </lineage>
</organism>
<proteinExistence type="predicted"/>
<dbReference type="Pfam" id="PF11553">
    <property type="entry name" value="DUF3231"/>
    <property type="match status" value="2"/>
</dbReference>
<protein>
    <submittedName>
        <fullName evidence="1">Spore coat protein CotF</fullName>
    </submittedName>
</protein>
<keyword evidence="2" id="KW-1185">Reference proteome</keyword>
<gene>
    <name evidence="1" type="ORF">J2Z66_000756</name>
</gene>
<comment type="caution">
    <text evidence="1">The sequence shown here is derived from an EMBL/GenBank/DDBJ whole genome shotgun (WGS) entry which is preliminary data.</text>
</comment>